<evidence type="ECO:0000313" key="3">
    <source>
        <dbReference type="EMBL" id="GBF49140.1"/>
    </source>
</evidence>
<keyword evidence="4" id="KW-1185">Reference proteome</keyword>
<dbReference type="Proteomes" id="UP000245133">
    <property type="component" value="Unassembled WGS sequence"/>
</dbReference>
<keyword evidence="1" id="KW-0472">Membrane</keyword>
<evidence type="ECO:0000259" key="2">
    <source>
        <dbReference type="Pfam" id="PF03109"/>
    </source>
</evidence>
<dbReference type="AlphaFoldDB" id="A0A2P2DX37"/>
<keyword evidence="1" id="KW-1133">Transmembrane helix</keyword>
<dbReference type="SUPFAM" id="SSF56112">
    <property type="entry name" value="Protein kinase-like (PK-like)"/>
    <property type="match status" value="1"/>
</dbReference>
<organism evidence="3 4">
    <name type="scientific">Leptospira ryugenii</name>
    <dbReference type="NCBI Taxonomy" id="1917863"/>
    <lineage>
        <taxon>Bacteria</taxon>
        <taxon>Pseudomonadati</taxon>
        <taxon>Spirochaetota</taxon>
        <taxon>Spirochaetia</taxon>
        <taxon>Leptospirales</taxon>
        <taxon>Leptospiraceae</taxon>
        <taxon>Leptospira</taxon>
    </lineage>
</organism>
<dbReference type="InterPro" id="IPR004147">
    <property type="entry name" value="ABC1_dom"/>
</dbReference>
<reference evidence="3 4" key="1">
    <citation type="submission" date="2018-02" db="EMBL/GenBank/DDBJ databases">
        <title>Novel Leptospira species isolated from soil and water in Japan.</title>
        <authorList>
            <person name="Nakao R."/>
            <person name="Masuzawa T."/>
        </authorList>
    </citation>
    <scope>NUCLEOTIDE SEQUENCE [LARGE SCALE GENOMIC DNA]</scope>
    <source>
        <strain evidence="3 4">YH101</strain>
    </source>
</reference>
<evidence type="ECO:0000256" key="1">
    <source>
        <dbReference type="SAM" id="Phobius"/>
    </source>
</evidence>
<dbReference type="EMBL" id="BFBB01000002">
    <property type="protein sequence ID" value="GBF49140.1"/>
    <property type="molecule type" value="Genomic_DNA"/>
</dbReference>
<keyword evidence="1" id="KW-0812">Transmembrane</keyword>
<evidence type="ECO:0000313" key="4">
    <source>
        <dbReference type="Proteomes" id="UP000245133"/>
    </source>
</evidence>
<protein>
    <submittedName>
        <fullName evidence="3">ABC1 family protein</fullName>
    </submittedName>
</protein>
<feature type="domain" description="ABC1 atypical kinase-like" evidence="2">
    <location>
        <begin position="94"/>
        <end position="331"/>
    </location>
</feature>
<comment type="caution">
    <text evidence="3">The sequence shown here is derived from an EMBL/GenBank/DDBJ whole genome shotgun (WGS) entry which is preliminary data.</text>
</comment>
<dbReference type="InterPro" id="IPR051130">
    <property type="entry name" value="Mito_struct-func_regulator"/>
</dbReference>
<accession>A0A2P2DX37</accession>
<dbReference type="PANTHER" id="PTHR43173:SF19">
    <property type="entry name" value="AARF DOMAIN-CONTAINING PROTEIN KINASE 1"/>
    <property type="match status" value="1"/>
</dbReference>
<dbReference type="OrthoDB" id="9795390at2"/>
<dbReference type="PANTHER" id="PTHR43173">
    <property type="entry name" value="ABC1 FAMILY PROTEIN"/>
    <property type="match status" value="1"/>
</dbReference>
<proteinExistence type="predicted"/>
<sequence length="553" mass="65533">MNPSITKIRRGRSLYVYLFVLKTWFQYYLKTKFQKPFLSESNWKKKKSNFFQIKGKEAKFIFFRLGGIYLKIGQFLSNLFHILPEEFIWELQDLQDKVPPKDFDEIQKRWLEQFPEPISSYFDTFTEESYASASTAQVHIAHYQGKKVAVKVLYPGIEKEARDDLDTIDTILRWFDFWVLPISATEISTQLRDIVEQELDLRNELQCLTRTKELFQNEKDFVFPDPILDLCKRSILVTEFIEGKKIYDFPPESNGNKKNSYLDKLMRAYLLMIFEHRFFHADPHPGNLIFLETGEICFIDFGAVQTLSANDIGFLEKFLISAIKKDYHLMADTLYQMDAVKDSLAKEDLLQILKYSLDKLQQIMQTTKNYRNLGWETLKPMEDLRFLQEIQLSLRSLFRSLKLPPNFLSLHRVLALLLGNFSYLDPHRSIFEYAEKPFSQIVLKGSHLKRKWKEEGEETFSSLFSLPKELYDFFYKFNRGEVVFRTSMDEQQFKKQILLREQMTFGVLAALFFYFGILYSEKGWKEPSMLFFLFSGVSFWSLAKAAWVYQSKK</sequence>
<name>A0A2P2DX37_9LEPT</name>
<dbReference type="InterPro" id="IPR011009">
    <property type="entry name" value="Kinase-like_dom_sf"/>
</dbReference>
<dbReference type="CDD" id="cd05121">
    <property type="entry name" value="ABC1_ADCK3-like"/>
    <property type="match status" value="1"/>
</dbReference>
<dbReference type="RefSeq" id="WP_108973648.1">
    <property type="nucleotide sequence ID" value="NZ_BFBB01000002.1"/>
</dbReference>
<feature type="transmembrane region" description="Helical" evidence="1">
    <location>
        <begin position="529"/>
        <end position="549"/>
    </location>
</feature>
<feature type="transmembrane region" description="Helical" evidence="1">
    <location>
        <begin position="497"/>
        <end position="517"/>
    </location>
</feature>
<feature type="transmembrane region" description="Helical" evidence="1">
    <location>
        <begin position="12"/>
        <end position="29"/>
    </location>
</feature>
<dbReference type="Pfam" id="PF03109">
    <property type="entry name" value="ABC1"/>
    <property type="match status" value="1"/>
</dbReference>
<gene>
    <name evidence="3" type="ORF">LPTSP4_06500</name>
</gene>